<evidence type="ECO:0000313" key="3">
    <source>
        <dbReference type="Ensembl" id="ENSPCEP00000022801.1"/>
    </source>
</evidence>
<keyword evidence="1" id="KW-0812">Transmembrane</keyword>
<protein>
    <recommendedName>
        <fullName evidence="2">DUF4455 domain-containing protein</fullName>
    </recommendedName>
</protein>
<sequence>MSYSNSLILRNTDFVGSFFFLFPLVFQIKDLLKKYTKILEDISYLSSSDVHRFIHTEAMMINQALLANRRAIAKLFVNLMEADLKRELSQWLKWQERVKDWKIIQKDYVVRSFREFMASKEVQEPTPVKRDLENMIKDQISLNRRRMELLQVICDLLPPTHSKAEINEWYESLVALNKYIGKQGIHHNDLGFKQWFNTNVMIELYHVPNKLLSLEVCTEKEAEKVVNPDFFKLVGSLQSQFEQELEQMDRDFEDLAKCVEWDCKDLYRYFQQAIVLWDEHQLKLSQQENELQVKLNECRRKHENLNQVQSKV</sequence>
<evidence type="ECO:0000313" key="4">
    <source>
        <dbReference type="Proteomes" id="UP000694393"/>
    </source>
</evidence>
<dbReference type="Proteomes" id="UP000694393">
    <property type="component" value="Unplaced"/>
</dbReference>
<keyword evidence="1" id="KW-1133">Transmembrane helix</keyword>
<reference evidence="3" key="2">
    <citation type="submission" date="2025-09" db="UniProtKB">
        <authorList>
            <consortium name="Ensembl"/>
        </authorList>
    </citation>
    <scope>IDENTIFICATION</scope>
</reference>
<dbReference type="PANTHER" id="PTHR21444:SF14">
    <property type="entry name" value="COILED-COIL DOMAIN-CONTAINING PROTEIN 180"/>
    <property type="match status" value="1"/>
</dbReference>
<dbReference type="Pfam" id="PF14643">
    <property type="entry name" value="DUF4455"/>
    <property type="match status" value="1"/>
</dbReference>
<keyword evidence="4" id="KW-1185">Reference proteome</keyword>
<dbReference type="AlphaFoldDB" id="A0A8C8SPU5"/>
<dbReference type="PANTHER" id="PTHR21444">
    <property type="entry name" value="COILED-COIL DOMAIN-CONTAINING PROTEIN 180"/>
    <property type="match status" value="1"/>
</dbReference>
<feature type="transmembrane region" description="Helical" evidence="1">
    <location>
        <begin position="14"/>
        <end position="32"/>
    </location>
</feature>
<evidence type="ECO:0000256" key="1">
    <source>
        <dbReference type="SAM" id="Phobius"/>
    </source>
</evidence>
<evidence type="ECO:0000259" key="2">
    <source>
        <dbReference type="Pfam" id="PF14643"/>
    </source>
</evidence>
<proteinExistence type="predicted"/>
<accession>A0A8C8SPU5</accession>
<dbReference type="Ensembl" id="ENSPCET00000023561.1">
    <property type="protein sequence ID" value="ENSPCEP00000022801.1"/>
    <property type="gene ID" value="ENSPCEG00000017370.1"/>
</dbReference>
<name>A0A8C8SPU5_9SAUR</name>
<organism evidence="3 4">
    <name type="scientific">Pelusios castaneus</name>
    <name type="common">West African mud turtle</name>
    <dbReference type="NCBI Taxonomy" id="367368"/>
    <lineage>
        <taxon>Eukaryota</taxon>
        <taxon>Metazoa</taxon>
        <taxon>Chordata</taxon>
        <taxon>Craniata</taxon>
        <taxon>Vertebrata</taxon>
        <taxon>Euteleostomi</taxon>
        <taxon>Archelosauria</taxon>
        <taxon>Testudinata</taxon>
        <taxon>Testudines</taxon>
        <taxon>Pleurodira</taxon>
        <taxon>Pelomedusidae</taxon>
        <taxon>Pelusios</taxon>
    </lineage>
</organism>
<keyword evidence="1" id="KW-0472">Membrane</keyword>
<reference evidence="3" key="1">
    <citation type="submission" date="2025-08" db="UniProtKB">
        <authorList>
            <consortium name="Ensembl"/>
        </authorList>
    </citation>
    <scope>IDENTIFICATION</scope>
</reference>
<feature type="domain" description="DUF4455" evidence="2">
    <location>
        <begin position="27"/>
        <end position="309"/>
    </location>
</feature>
<dbReference type="InterPro" id="IPR028089">
    <property type="entry name" value="DUF4455"/>
</dbReference>